<dbReference type="InterPro" id="IPR036188">
    <property type="entry name" value="FAD/NAD-bd_sf"/>
</dbReference>
<dbReference type="InterPro" id="IPR002938">
    <property type="entry name" value="FAD-bd"/>
</dbReference>
<dbReference type="AlphaFoldDB" id="A0A1I7D7E2"/>
<proteinExistence type="predicted"/>
<dbReference type="PANTHER" id="PTHR13789:SF309">
    <property type="entry name" value="PUTATIVE (AFU_ORTHOLOGUE AFUA_6G14510)-RELATED"/>
    <property type="match status" value="1"/>
</dbReference>
<dbReference type="PRINTS" id="PR00420">
    <property type="entry name" value="RNGMNOXGNASE"/>
</dbReference>
<dbReference type="Pfam" id="PF01494">
    <property type="entry name" value="FAD_binding_3"/>
    <property type="match status" value="1"/>
</dbReference>
<dbReference type="NCBIfam" id="NF005313">
    <property type="entry name" value="PRK06847.1"/>
    <property type="match status" value="1"/>
</dbReference>
<dbReference type="Proteomes" id="UP000199546">
    <property type="component" value="Unassembled WGS sequence"/>
</dbReference>
<keyword evidence="1" id="KW-0560">Oxidoreductase</keyword>
<gene>
    <name evidence="4" type="ORF">SAMN05660657_05423</name>
</gene>
<dbReference type="OrthoDB" id="9782160at2"/>
<evidence type="ECO:0000256" key="2">
    <source>
        <dbReference type="ARBA" id="ARBA00023033"/>
    </source>
</evidence>
<feature type="domain" description="FAD-binding" evidence="3">
    <location>
        <begin position="6"/>
        <end position="345"/>
    </location>
</feature>
<keyword evidence="2" id="KW-0503">Monooxygenase</keyword>
<sequence length="376" mass="39878">MAAVQNVLVVGGGAVGAATATLLADAGVSVDLVEITPDVTALGSGITLQGNALRVLRQLGVLDECLALGYAADQLVIRAPDPAGTVVARVAEHRSGGPDLPASMGMYRPDLARVLVGRAERAGVEVRFSTTLQELTQDDSGVDVRFTDGSTGRYDLVVGADGLRSWTRRLLDVPLETRSVGMGIWRVFAPRPAEVVSSEAVYGGPCYIAGYTPTSEESLYAFLVEDAQDRTTVTDEEKLAIVRRLAGAYGGPWREILASIDDPSAIHYTWFEEHLLDAPWHRGRVVLVGDAVHTCPPTLAQGAALGLEDAAVLAEVLTGADDLDDDLLAGFAARRLPRVREVVEASLQLARWQLAHEQGDVPALMGRIAQLTSAPA</sequence>
<accession>A0A1I7D7E2</accession>
<evidence type="ECO:0000259" key="3">
    <source>
        <dbReference type="Pfam" id="PF01494"/>
    </source>
</evidence>
<evidence type="ECO:0000313" key="4">
    <source>
        <dbReference type="EMBL" id="SFU07653.1"/>
    </source>
</evidence>
<dbReference type="SUPFAM" id="SSF51905">
    <property type="entry name" value="FAD/NAD(P)-binding domain"/>
    <property type="match status" value="1"/>
</dbReference>
<protein>
    <submittedName>
        <fullName evidence="4">2-polyprenyl-6-methoxyphenol hydroxylase</fullName>
    </submittedName>
</protein>
<evidence type="ECO:0000256" key="1">
    <source>
        <dbReference type="ARBA" id="ARBA00023002"/>
    </source>
</evidence>
<reference evidence="5" key="1">
    <citation type="submission" date="2016-10" db="EMBL/GenBank/DDBJ databases">
        <authorList>
            <person name="Varghese N."/>
            <person name="Submissions S."/>
        </authorList>
    </citation>
    <scope>NUCLEOTIDE SEQUENCE [LARGE SCALE GENOMIC DNA]</scope>
    <source>
        <strain evidence="5">DSM 46136</strain>
    </source>
</reference>
<dbReference type="GO" id="GO:0004497">
    <property type="term" value="F:monooxygenase activity"/>
    <property type="evidence" value="ECO:0007669"/>
    <property type="project" value="UniProtKB-KW"/>
</dbReference>
<keyword evidence="5" id="KW-1185">Reference proteome</keyword>
<dbReference type="PANTHER" id="PTHR13789">
    <property type="entry name" value="MONOOXYGENASE"/>
    <property type="match status" value="1"/>
</dbReference>
<dbReference type="GO" id="GO:0071949">
    <property type="term" value="F:FAD binding"/>
    <property type="evidence" value="ECO:0007669"/>
    <property type="project" value="InterPro"/>
</dbReference>
<dbReference type="Gene3D" id="3.50.50.60">
    <property type="entry name" value="FAD/NAD(P)-binding domain"/>
    <property type="match status" value="1"/>
</dbReference>
<dbReference type="STRING" id="1296565.SAMN05660657_05423"/>
<dbReference type="EMBL" id="FPBA01000037">
    <property type="protein sequence ID" value="SFU07653.1"/>
    <property type="molecule type" value="Genomic_DNA"/>
</dbReference>
<dbReference type="InterPro" id="IPR050493">
    <property type="entry name" value="FAD-dep_Monooxygenase_BioMet"/>
</dbReference>
<dbReference type="RefSeq" id="WP_093584695.1">
    <property type="nucleotide sequence ID" value="NZ_FPBA01000037.1"/>
</dbReference>
<name>A0A1I7D7E2_9ACTN</name>
<organism evidence="4 5">
    <name type="scientific">Geodermatophilus amargosae</name>
    <dbReference type="NCBI Taxonomy" id="1296565"/>
    <lineage>
        <taxon>Bacteria</taxon>
        <taxon>Bacillati</taxon>
        <taxon>Actinomycetota</taxon>
        <taxon>Actinomycetes</taxon>
        <taxon>Geodermatophilales</taxon>
        <taxon>Geodermatophilaceae</taxon>
        <taxon>Geodermatophilus</taxon>
    </lineage>
</organism>
<evidence type="ECO:0000313" key="5">
    <source>
        <dbReference type="Proteomes" id="UP000199546"/>
    </source>
</evidence>